<feature type="compositionally biased region" description="Polar residues" evidence="1">
    <location>
        <begin position="24"/>
        <end position="56"/>
    </location>
</feature>
<feature type="compositionally biased region" description="Low complexity" evidence="1">
    <location>
        <begin position="1"/>
        <end position="15"/>
    </location>
</feature>
<accession>A0A8H5CZE3</accession>
<feature type="compositionally biased region" description="Polar residues" evidence="1">
    <location>
        <begin position="69"/>
        <end position="82"/>
    </location>
</feature>
<sequence>MMQTSSPSSYSPSTPHHSKKRSLYQKSYTPLNSSPLAQSTHDQTSSPPNSSPISEAQTRRRSQYKSRSLRSSVSPAAGSTGSPVYRMTPDSHGANVSPPSMLRAAYSGGMASQSETHAVLRDKFRFRCMERAERSRRKAVESKRRARDGDDVFMDDGGDDEETDEQLMSDEFYRRIMTNTNLQDRRKALKTFYDHCGSIDPDMEDAGEWEYHLNGFQPSTWSPGSSTEELSPEELERAELEAYAEQCEMQAAFADFEDVPLEELFSLDDVEFFCGCRHGILGRRCLYYYPLPIPHSLRVYFPSLPCCSSSPFSMIFDASPPSRQDGRAVKACDSSL</sequence>
<dbReference type="OrthoDB" id="3268127at2759"/>
<evidence type="ECO:0000313" key="3">
    <source>
        <dbReference type="Proteomes" id="UP000559256"/>
    </source>
</evidence>
<dbReference type="EMBL" id="JAACJM010000073">
    <property type="protein sequence ID" value="KAF5350796.1"/>
    <property type="molecule type" value="Genomic_DNA"/>
</dbReference>
<gene>
    <name evidence="2" type="ORF">D9758_010356</name>
</gene>
<organism evidence="2 3">
    <name type="scientific">Tetrapyrgos nigripes</name>
    <dbReference type="NCBI Taxonomy" id="182062"/>
    <lineage>
        <taxon>Eukaryota</taxon>
        <taxon>Fungi</taxon>
        <taxon>Dikarya</taxon>
        <taxon>Basidiomycota</taxon>
        <taxon>Agaricomycotina</taxon>
        <taxon>Agaricomycetes</taxon>
        <taxon>Agaricomycetidae</taxon>
        <taxon>Agaricales</taxon>
        <taxon>Marasmiineae</taxon>
        <taxon>Marasmiaceae</taxon>
        <taxon>Tetrapyrgos</taxon>
    </lineage>
</organism>
<proteinExistence type="predicted"/>
<dbReference type="Proteomes" id="UP000559256">
    <property type="component" value="Unassembled WGS sequence"/>
</dbReference>
<protein>
    <submittedName>
        <fullName evidence="2">Uncharacterized protein</fullName>
    </submittedName>
</protein>
<comment type="caution">
    <text evidence="2">The sequence shown here is derived from an EMBL/GenBank/DDBJ whole genome shotgun (WGS) entry which is preliminary data.</text>
</comment>
<name>A0A8H5CZE3_9AGAR</name>
<reference evidence="2 3" key="1">
    <citation type="journal article" date="2020" name="ISME J.">
        <title>Uncovering the hidden diversity of litter-decomposition mechanisms in mushroom-forming fungi.</title>
        <authorList>
            <person name="Floudas D."/>
            <person name="Bentzer J."/>
            <person name="Ahren D."/>
            <person name="Johansson T."/>
            <person name="Persson P."/>
            <person name="Tunlid A."/>
        </authorList>
    </citation>
    <scope>NUCLEOTIDE SEQUENCE [LARGE SCALE GENOMIC DNA]</scope>
    <source>
        <strain evidence="2 3">CBS 291.85</strain>
    </source>
</reference>
<keyword evidence="3" id="KW-1185">Reference proteome</keyword>
<evidence type="ECO:0000256" key="1">
    <source>
        <dbReference type="SAM" id="MobiDB-lite"/>
    </source>
</evidence>
<dbReference type="AlphaFoldDB" id="A0A8H5CZE3"/>
<feature type="region of interest" description="Disordered" evidence="1">
    <location>
        <begin position="134"/>
        <end position="166"/>
    </location>
</feature>
<feature type="region of interest" description="Disordered" evidence="1">
    <location>
        <begin position="1"/>
        <end position="100"/>
    </location>
</feature>
<feature type="compositionally biased region" description="Acidic residues" evidence="1">
    <location>
        <begin position="151"/>
        <end position="166"/>
    </location>
</feature>
<feature type="compositionally biased region" description="Basic and acidic residues" evidence="1">
    <location>
        <begin position="134"/>
        <end position="150"/>
    </location>
</feature>
<feature type="compositionally biased region" description="Basic residues" evidence="1">
    <location>
        <begin position="59"/>
        <end position="68"/>
    </location>
</feature>
<evidence type="ECO:0000313" key="2">
    <source>
        <dbReference type="EMBL" id="KAF5350796.1"/>
    </source>
</evidence>